<feature type="domain" description="Gfo/Idh/MocA-like oxidoreductase bacterial type C-terminal" evidence="3">
    <location>
        <begin position="205"/>
        <end position="272"/>
    </location>
</feature>
<reference evidence="4 5" key="1">
    <citation type="journal article" date="2015" name="Int. J. Syst. Evol. Microbiol.">
        <title>Flavisolibacter ginsenosidimutans sp. nov., with ginsenoside-converting activity isolated from soil used for cultivating ginseng.</title>
        <authorList>
            <person name="Zhao Y."/>
            <person name="Liu Q."/>
            <person name="Kang M.S."/>
            <person name="Jin F."/>
            <person name="Yu H."/>
            <person name="Im W.T."/>
        </authorList>
    </citation>
    <scope>NUCLEOTIDE SEQUENCE [LARGE SCALE GENOMIC DNA]</scope>
    <source>
        <strain evidence="4 5">Gsoil 636</strain>
    </source>
</reference>
<gene>
    <name evidence="4" type="ORF">FSB75_10300</name>
</gene>
<accession>A0A5B8UJS8</accession>
<dbReference type="OrthoDB" id="726883at2"/>
<dbReference type="Pfam" id="PF01408">
    <property type="entry name" value="GFO_IDH_MocA"/>
    <property type="match status" value="1"/>
</dbReference>
<dbReference type="InterPro" id="IPR000683">
    <property type="entry name" value="Gfo/Idh/MocA-like_OxRdtase_N"/>
</dbReference>
<protein>
    <submittedName>
        <fullName evidence="4">Gfo/Idh/MocA family oxidoreductase</fullName>
    </submittedName>
</protein>
<dbReference type="SUPFAM" id="SSF55347">
    <property type="entry name" value="Glyceraldehyde-3-phosphate dehydrogenase-like, C-terminal domain"/>
    <property type="match status" value="1"/>
</dbReference>
<evidence type="ECO:0000313" key="5">
    <source>
        <dbReference type="Proteomes" id="UP000321204"/>
    </source>
</evidence>
<evidence type="ECO:0000313" key="4">
    <source>
        <dbReference type="EMBL" id="QEC56265.1"/>
    </source>
</evidence>
<dbReference type="SUPFAM" id="SSF51735">
    <property type="entry name" value="NAD(P)-binding Rossmann-fold domains"/>
    <property type="match status" value="1"/>
</dbReference>
<proteinExistence type="predicted"/>
<organism evidence="4 5">
    <name type="scientific">Flavisolibacter ginsenosidimutans</name>
    <dbReference type="NCBI Taxonomy" id="661481"/>
    <lineage>
        <taxon>Bacteria</taxon>
        <taxon>Pseudomonadati</taxon>
        <taxon>Bacteroidota</taxon>
        <taxon>Chitinophagia</taxon>
        <taxon>Chitinophagales</taxon>
        <taxon>Chitinophagaceae</taxon>
        <taxon>Flavisolibacter</taxon>
    </lineage>
</organism>
<dbReference type="AlphaFoldDB" id="A0A5B8UJS8"/>
<dbReference type="PANTHER" id="PTHR43818:SF11">
    <property type="entry name" value="BCDNA.GH03377"/>
    <property type="match status" value="1"/>
</dbReference>
<dbReference type="Gene3D" id="3.30.360.10">
    <property type="entry name" value="Dihydrodipicolinate Reductase, domain 2"/>
    <property type="match status" value="1"/>
</dbReference>
<dbReference type="InterPro" id="IPR043906">
    <property type="entry name" value="Gfo/Idh/MocA_OxRdtase_bact_C"/>
</dbReference>
<dbReference type="KEGG" id="fgg:FSB75_10300"/>
<evidence type="ECO:0000256" key="1">
    <source>
        <dbReference type="ARBA" id="ARBA00023002"/>
    </source>
</evidence>
<dbReference type="Proteomes" id="UP000321204">
    <property type="component" value="Chromosome"/>
</dbReference>
<feature type="domain" description="Gfo/Idh/MocA-like oxidoreductase N-terminal" evidence="2">
    <location>
        <begin position="41"/>
        <end position="163"/>
    </location>
</feature>
<dbReference type="PANTHER" id="PTHR43818">
    <property type="entry name" value="BCDNA.GH03377"/>
    <property type="match status" value="1"/>
</dbReference>
<dbReference type="RefSeq" id="WP_146786630.1">
    <property type="nucleotide sequence ID" value="NZ_BAABIO010000001.1"/>
</dbReference>
<dbReference type="GO" id="GO:0000166">
    <property type="term" value="F:nucleotide binding"/>
    <property type="evidence" value="ECO:0007669"/>
    <property type="project" value="InterPro"/>
</dbReference>
<sequence length="440" mass="49475">MNRRHFLRNTLFTGVGTGIAAAVPMEVLAAIRKQVSPSDVIRIGLIGCKGQGWNNITSLLRMSEVQCIALCDIDQNILSQRKADLEKINIRPTLYTDYRKLLANKDIDAVVIATPDHWHCLIMTDAIAAGKDIFQEKPVANSIYEAQQMLAAANRSNRIVQVAQWQRSQQHFQDAIAFVHSGKLGKVTSAKAWMYRGGTTPLPVVPNEPTPAGVDYNMWLGPAEKRPFNKNRFHYEFRWFWDYAGGLMTDWGVHLIDMVLMGMKADVPKSVTASGGKYVFPTDARETPDVMTALYDYGDFQMTWEQNLSTGVGLYGMQHGIAFIGHNGTLLLNRSGWEVRPDKEKDKPLMEAVAWQAQSDKGLDKHTTNFIEAVKSRKKERLNCPIEAGVRVAVNSHMGNIAYRTGETIFWDAAANKFAQKEAEHLRIPDYHNGWKLPKI</sequence>
<keyword evidence="5" id="KW-1185">Reference proteome</keyword>
<name>A0A5B8UJS8_9BACT</name>
<dbReference type="GO" id="GO:0016491">
    <property type="term" value="F:oxidoreductase activity"/>
    <property type="evidence" value="ECO:0007669"/>
    <property type="project" value="UniProtKB-KW"/>
</dbReference>
<dbReference type="InterPro" id="IPR036291">
    <property type="entry name" value="NAD(P)-bd_dom_sf"/>
</dbReference>
<keyword evidence="1" id="KW-0560">Oxidoreductase</keyword>
<dbReference type="EMBL" id="CP042433">
    <property type="protein sequence ID" value="QEC56265.1"/>
    <property type="molecule type" value="Genomic_DNA"/>
</dbReference>
<dbReference type="Pfam" id="PF19051">
    <property type="entry name" value="GFO_IDH_MocA_C2"/>
    <property type="match status" value="1"/>
</dbReference>
<evidence type="ECO:0000259" key="2">
    <source>
        <dbReference type="Pfam" id="PF01408"/>
    </source>
</evidence>
<dbReference type="InterPro" id="IPR050463">
    <property type="entry name" value="Gfo/Idh/MocA_oxidrdct_glycsds"/>
</dbReference>
<evidence type="ECO:0000259" key="3">
    <source>
        <dbReference type="Pfam" id="PF19051"/>
    </source>
</evidence>
<dbReference type="Gene3D" id="3.40.50.720">
    <property type="entry name" value="NAD(P)-binding Rossmann-like Domain"/>
    <property type="match status" value="1"/>
</dbReference>